<sequence length="507" mass="56371">MPKIFRIFIVVSLFLLTPVQTFAGSFGKGEPTTNPGEWYEGDPPANIDPNKAPILFVHGLNSSSATWTDGNDMDEIAYQNGYETAYVNLYATRNMWDNGQLLADVIQEIYEHFGKKLVIVAHSKGGVDTQSALVHYGAHPYVKRVITLSSPHQGSKLADLAYSSWAGWLADILGSKNGATYSLQTGYMTGFRQQTDTHPNVDKVPFYTLAGTKWGSFGSALYWGGLYLRIYGENDGAVTVANSRLAYGNELAVGKWNHSTIKEGSTIFPYIAPYMQLQGVVNVNRQTMLEKAAALNEEEEGANLQTFYRGGNYKGKVEETFFVEDGVNQITINWLSEKKDTNVMLMDPKGKRITDFSKTMDDSPIFQGAYVYQRTIDHPIPGKWKIIAMQKEEHYLMNVIYDSPLNEDLIVEAFGGKELKITVSPKSGDINNGEMTATISLEFMNVKNKHVERALIKKDSKTSAVRVTPFGDGIYNVTIDVKGKTVKGFPFNRTIITSVYVGKTPVK</sequence>
<dbReference type="InterPro" id="IPR017868">
    <property type="entry name" value="Filamin/ABP280_repeat-like"/>
</dbReference>
<dbReference type="KEGG" id="fhl:OE105_00080"/>
<evidence type="ECO:0000259" key="2">
    <source>
        <dbReference type="Pfam" id="PF07819"/>
    </source>
</evidence>
<keyword evidence="1" id="KW-0732">Signal</keyword>
<dbReference type="InterPro" id="IPR013783">
    <property type="entry name" value="Ig-like_fold"/>
</dbReference>
<dbReference type="Pfam" id="PF07819">
    <property type="entry name" value="PGAP1"/>
    <property type="match status" value="1"/>
</dbReference>
<name>A0A9E8RYT0_9BACI</name>
<feature type="domain" description="GPI inositol-deacylase PGAP1-like alpha/beta" evidence="2">
    <location>
        <begin position="93"/>
        <end position="157"/>
    </location>
</feature>
<evidence type="ECO:0000313" key="4">
    <source>
        <dbReference type="Proteomes" id="UP001164726"/>
    </source>
</evidence>
<dbReference type="Proteomes" id="UP001164726">
    <property type="component" value="Chromosome"/>
</dbReference>
<feature type="chain" id="PRO_5038386317" description="GPI inositol-deacylase PGAP1-like alpha/beta domain-containing protein" evidence="1">
    <location>
        <begin position="24"/>
        <end position="507"/>
    </location>
</feature>
<dbReference type="Gene3D" id="3.40.50.1820">
    <property type="entry name" value="alpha/beta hydrolase"/>
    <property type="match status" value="1"/>
</dbReference>
<evidence type="ECO:0000313" key="3">
    <source>
        <dbReference type="EMBL" id="WAA12588.1"/>
    </source>
</evidence>
<dbReference type="RefSeq" id="WP_275420723.1">
    <property type="nucleotide sequence ID" value="NZ_CP106877.1"/>
</dbReference>
<dbReference type="GO" id="GO:0016788">
    <property type="term" value="F:hydrolase activity, acting on ester bonds"/>
    <property type="evidence" value="ECO:0007669"/>
    <property type="project" value="InterPro"/>
</dbReference>
<proteinExistence type="predicted"/>
<dbReference type="SUPFAM" id="SSF53474">
    <property type="entry name" value="alpha/beta-Hydrolases"/>
    <property type="match status" value="1"/>
</dbReference>
<gene>
    <name evidence="3" type="ORF">OE105_00080</name>
</gene>
<protein>
    <recommendedName>
        <fullName evidence="2">GPI inositol-deacylase PGAP1-like alpha/beta domain-containing protein</fullName>
    </recommendedName>
</protein>
<feature type="signal peptide" evidence="1">
    <location>
        <begin position="1"/>
        <end position="23"/>
    </location>
</feature>
<reference evidence="3" key="1">
    <citation type="submission" date="2022-09" db="EMBL/GenBank/DDBJ databases">
        <title>Complete Genomes of Fervidibacillus albus and Fervidibacillus halotolerans isolated from tidal flat sediments.</title>
        <authorList>
            <person name="Kwon K.K."/>
            <person name="Yang S.-H."/>
            <person name="Park M.J."/>
            <person name="Oh H.-M."/>
        </authorList>
    </citation>
    <scope>NUCLEOTIDE SEQUENCE</scope>
    <source>
        <strain evidence="3">MEBiC13594</strain>
    </source>
</reference>
<dbReference type="InterPro" id="IPR029058">
    <property type="entry name" value="AB_hydrolase_fold"/>
</dbReference>
<dbReference type="Gene3D" id="2.60.40.10">
    <property type="entry name" value="Immunoglobulins"/>
    <property type="match status" value="1"/>
</dbReference>
<dbReference type="AlphaFoldDB" id="A0A9E8RYT0"/>
<dbReference type="InterPro" id="IPR012908">
    <property type="entry name" value="PGAP1-ab_dom-like"/>
</dbReference>
<dbReference type="EMBL" id="CP106877">
    <property type="protein sequence ID" value="WAA12588.1"/>
    <property type="molecule type" value="Genomic_DNA"/>
</dbReference>
<dbReference type="PANTHER" id="PTHR37946">
    <property type="entry name" value="SLL1969 PROTEIN"/>
    <property type="match status" value="1"/>
</dbReference>
<dbReference type="PROSITE" id="PS50194">
    <property type="entry name" value="FILAMIN_REPEAT"/>
    <property type="match status" value="1"/>
</dbReference>
<evidence type="ECO:0000256" key="1">
    <source>
        <dbReference type="SAM" id="SignalP"/>
    </source>
</evidence>
<organism evidence="3 4">
    <name type="scientific">Fervidibacillus halotolerans</name>
    <dbReference type="NCBI Taxonomy" id="2980027"/>
    <lineage>
        <taxon>Bacteria</taxon>
        <taxon>Bacillati</taxon>
        <taxon>Bacillota</taxon>
        <taxon>Bacilli</taxon>
        <taxon>Bacillales</taxon>
        <taxon>Bacillaceae</taxon>
        <taxon>Fervidibacillus</taxon>
    </lineage>
</organism>
<accession>A0A9E8RYT0</accession>
<dbReference type="PANTHER" id="PTHR37946:SF1">
    <property type="entry name" value="SLL1969 PROTEIN"/>
    <property type="match status" value="1"/>
</dbReference>
<keyword evidence="4" id="KW-1185">Reference proteome</keyword>